<evidence type="ECO:0000256" key="1">
    <source>
        <dbReference type="SAM" id="MobiDB-lite"/>
    </source>
</evidence>
<proteinExistence type="predicted"/>
<evidence type="ECO:0000313" key="3">
    <source>
        <dbReference type="EMBL" id="MBC5728779.1"/>
    </source>
</evidence>
<dbReference type="RefSeq" id="WP_186935849.1">
    <property type="nucleotide sequence ID" value="NZ_JACOPS010000004.1"/>
</dbReference>
<feature type="compositionally biased region" description="Basic residues" evidence="1">
    <location>
        <begin position="51"/>
        <end position="60"/>
    </location>
</feature>
<protein>
    <submittedName>
        <fullName evidence="3">DUF2953 domain-containing protein</fullName>
    </submittedName>
</protein>
<name>A0ABR7HML6_9FIRM</name>
<evidence type="ECO:0000256" key="2">
    <source>
        <dbReference type="SAM" id="Phobius"/>
    </source>
</evidence>
<accession>A0ABR7HML6</accession>
<feature type="transmembrane region" description="Helical" evidence="2">
    <location>
        <begin position="6"/>
        <end position="26"/>
    </location>
</feature>
<dbReference type="Proteomes" id="UP000636755">
    <property type="component" value="Unassembled WGS sequence"/>
</dbReference>
<dbReference type="InterPro" id="IPR021338">
    <property type="entry name" value="DUF2953"/>
</dbReference>
<sequence>MLWLYILLGIVLFFAIILAIPIKVCVQYKKQFFCRLRIGFVKIILYPPVPKKKKPKKKKKTEQPQKPAPKKEEEPNDNFLKELGLSGLVNLFTRITELAAGVLKDFFAHIIIKSFALSIKVGGKDAADTAINYGKICSVVYPLTSAVISSMKYTHYGVDILPDFTKGAKTKIEFFAIFKTRIAHLVKIVLKHGFKALKMLMELKNIKDN</sequence>
<keyword evidence="2" id="KW-0472">Membrane</keyword>
<gene>
    <name evidence="3" type="ORF">H8R91_09675</name>
</gene>
<comment type="caution">
    <text evidence="3">The sequence shown here is derived from an EMBL/GenBank/DDBJ whole genome shotgun (WGS) entry which is preliminary data.</text>
</comment>
<keyword evidence="2" id="KW-0812">Transmembrane</keyword>
<feature type="region of interest" description="Disordered" evidence="1">
    <location>
        <begin position="51"/>
        <end position="75"/>
    </location>
</feature>
<keyword evidence="2" id="KW-1133">Transmembrane helix</keyword>
<evidence type="ECO:0000313" key="4">
    <source>
        <dbReference type="Proteomes" id="UP000636755"/>
    </source>
</evidence>
<reference evidence="3 4" key="1">
    <citation type="submission" date="2020-08" db="EMBL/GenBank/DDBJ databases">
        <title>Genome public.</title>
        <authorList>
            <person name="Liu C."/>
            <person name="Sun Q."/>
        </authorList>
    </citation>
    <scope>NUCLEOTIDE SEQUENCE [LARGE SCALE GENOMIC DNA]</scope>
    <source>
        <strain evidence="3 4">NSJ-71</strain>
    </source>
</reference>
<organism evidence="3 4">
    <name type="scientific">Ruminococcus intestinalis</name>
    <dbReference type="NCBI Taxonomy" id="2763066"/>
    <lineage>
        <taxon>Bacteria</taxon>
        <taxon>Bacillati</taxon>
        <taxon>Bacillota</taxon>
        <taxon>Clostridia</taxon>
        <taxon>Eubacteriales</taxon>
        <taxon>Oscillospiraceae</taxon>
        <taxon>Ruminococcus</taxon>
    </lineage>
</organism>
<keyword evidence="4" id="KW-1185">Reference proteome</keyword>
<dbReference type="Pfam" id="PF11167">
    <property type="entry name" value="DUF2953"/>
    <property type="match status" value="1"/>
</dbReference>
<dbReference type="EMBL" id="JACOPS010000004">
    <property type="protein sequence ID" value="MBC5728779.1"/>
    <property type="molecule type" value="Genomic_DNA"/>
</dbReference>